<dbReference type="EMBL" id="CAMXCT020006540">
    <property type="protein sequence ID" value="CAL1168997.1"/>
    <property type="molecule type" value="Genomic_DNA"/>
</dbReference>
<keyword evidence="1" id="KW-0647">Proteasome</keyword>
<keyword evidence="7" id="KW-1185">Reference proteome</keyword>
<organism evidence="4">
    <name type="scientific">Cladocopium goreaui</name>
    <dbReference type="NCBI Taxonomy" id="2562237"/>
    <lineage>
        <taxon>Eukaryota</taxon>
        <taxon>Sar</taxon>
        <taxon>Alveolata</taxon>
        <taxon>Dinophyceae</taxon>
        <taxon>Suessiales</taxon>
        <taxon>Symbiodiniaceae</taxon>
        <taxon>Cladocopium</taxon>
    </lineage>
</organism>
<name>A0A9P1DRZ8_9DINO</name>
<dbReference type="Gene3D" id="1.25.40.570">
    <property type="match status" value="1"/>
</dbReference>
<dbReference type="GO" id="GO:0043161">
    <property type="term" value="P:proteasome-mediated ubiquitin-dependent protein catabolic process"/>
    <property type="evidence" value="ECO:0007669"/>
    <property type="project" value="TreeGrafter"/>
</dbReference>
<dbReference type="Pfam" id="PF01399">
    <property type="entry name" value="PCI"/>
    <property type="match status" value="1"/>
</dbReference>
<dbReference type="EMBL" id="CAMXCT030006540">
    <property type="protein sequence ID" value="CAL4802934.1"/>
    <property type="molecule type" value="Genomic_DNA"/>
</dbReference>
<evidence type="ECO:0000313" key="4">
    <source>
        <dbReference type="EMBL" id="CAI4015622.1"/>
    </source>
</evidence>
<dbReference type="Pfam" id="PF10602">
    <property type="entry name" value="RPN7"/>
    <property type="match status" value="1"/>
</dbReference>
<evidence type="ECO:0000313" key="5">
    <source>
        <dbReference type="EMBL" id="CAL1168997.1"/>
    </source>
</evidence>
<dbReference type="InterPro" id="IPR036390">
    <property type="entry name" value="WH_DNA-bd_sf"/>
</dbReference>
<dbReference type="PROSITE" id="PS50250">
    <property type="entry name" value="PCI"/>
    <property type="match status" value="1"/>
</dbReference>
<comment type="caution">
    <text evidence="4">The sequence shown here is derived from an EMBL/GenBank/DDBJ whole genome shotgun (WGS) entry which is preliminary data.</text>
</comment>
<feature type="coiled-coil region" evidence="2">
    <location>
        <begin position="72"/>
        <end position="103"/>
    </location>
</feature>
<proteinExistence type="predicted"/>
<sequence>MGEKPPEEEKPAELYPIMGLAQKRTSLMNESCPNRDRIRSELLATVREKGMLPYYEKYLCPGPAGPPDEALKAELKKQNAEEEAKLDERIKDAKENLGDIEIRDALLAKADFFNRIGDKDQAIKGYEEAYEKTVGVGGKLDNILTVIRIAFFFEDTALMKKHIDRAKVELGKGGDWERRNKLKVYEGIYLMISRSWKEAAKLFLNVMPTFTATELVEFKDFVFYAVIVGVVSMDRPTVRNQLVTSPEVLSVIKETPELQTFLESYFYCRYKSFMQSFVKVIDLIRADRYLMRHVKYFMRSMRLNAYRQFLASYRSVKLEAMATDFGVSASFIDTELSSFISSGKLTCKIDKVAGVVESNEADARSQVYVEIIKQGDLLLNKMQKLSGAIDM</sequence>
<dbReference type="InterPro" id="IPR045135">
    <property type="entry name" value="Rpn7_N"/>
</dbReference>
<dbReference type="PANTHER" id="PTHR14145">
    <property type="entry name" value="26S PROTESOME SUBUNIT 6"/>
    <property type="match status" value="1"/>
</dbReference>
<evidence type="ECO:0000259" key="3">
    <source>
        <dbReference type="PROSITE" id="PS50250"/>
    </source>
</evidence>
<reference evidence="4" key="1">
    <citation type="submission" date="2022-10" db="EMBL/GenBank/DDBJ databases">
        <authorList>
            <person name="Chen Y."/>
            <person name="Dougan E. K."/>
            <person name="Chan C."/>
            <person name="Rhodes N."/>
            <person name="Thang M."/>
        </authorList>
    </citation>
    <scope>NUCLEOTIDE SEQUENCE</scope>
</reference>
<evidence type="ECO:0000313" key="7">
    <source>
        <dbReference type="Proteomes" id="UP001152797"/>
    </source>
</evidence>
<dbReference type="GO" id="GO:0000502">
    <property type="term" value="C:proteasome complex"/>
    <property type="evidence" value="ECO:0007669"/>
    <property type="project" value="UniProtKB-KW"/>
</dbReference>
<gene>
    <name evidence="4" type="ORF">C1SCF055_LOCUS40442</name>
</gene>
<protein>
    <submittedName>
        <fullName evidence="6">PCI domain-containing protein</fullName>
    </submittedName>
</protein>
<dbReference type="Proteomes" id="UP001152797">
    <property type="component" value="Unassembled WGS sequence"/>
</dbReference>
<dbReference type="SMART" id="SM00088">
    <property type="entry name" value="PINT"/>
    <property type="match status" value="1"/>
</dbReference>
<feature type="domain" description="PCI" evidence="3">
    <location>
        <begin position="195"/>
        <end position="363"/>
    </location>
</feature>
<dbReference type="AlphaFoldDB" id="A0A9P1DRZ8"/>
<dbReference type="FunFam" id="1.25.40.570:FF:000005">
    <property type="entry name" value="26S proteasome regulatory subunit N7"/>
    <property type="match status" value="1"/>
</dbReference>
<dbReference type="SUPFAM" id="SSF46785">
    <property type="entry name" value="Winged helix' DNA-binding domain"/>
    <property type="match status" value="1"/>
</dbReference>
<dbReference type="EMBL" id="CAMXCT010006540">
    <property type="protein sequence ID" value="CAI4015622.1"/>
    <property type="molecule type" value="Genomic_DNA"/>
</dbReference>
<dbReference type="OrthoDB" id="1452at2759"/>
<dbReference type="InterPro" id="IPR049549">
    <property type="entry name" value="RPN7_PSMD6_C"/>
</dbReference>
<dbReference type="InterPro" id="IPR000717">
    <property type="entry name" value="PCI_dom"/>
</dbReference>
<accession>A0A9P1DRZ8</accession>
<evidence type="ECO:0000256" key="2">
    <source>
        <dbReference type="SAM" id="Coils"/>
    </source>
</evidence>
<evidence type="ECO:0000313" key="6">
    <source>
        <dbReference type="EMBL" id="CAL4802934.1"/>
    </source>
</evidence>
<dbReference type="PANTHER" id="PTHR14145:SF1">
    <property type="entry name" value="26S PROTEASOME NON-ATPASE REGULATORY SUBUNIT 6"/>
    <property type="match status" value="1"/>
</dbReference>
<keyword evidence="2" id="KW-0175">Coiled coil</keyword>
<dbReference type="InterPro" id="IPR019585">
    <property type="entry name" value="Rpn7/CSN1"/>
</dbReference>
<reference evidence="5" key="2">
    <citation type="submission" date="2024-04" db="EMBL/GenBank/DDBJ databases">
        <authorList>
            <person name="Chen Y."/>
            <person name="Shah S."/>
            <person name="Dougan E. K."/>
            <person name="Thang M."/>
            <person name="Chan C."/>
        </authorList>
    </citation>
    <scope>NUCLEOTIDE SEQUENCE [LARGE SCALE GENOMIC DNA]</scope>
</reference>
<evidence type="ECO:0000256" key="1">
    <source>
        <dbReference type="ARBA" id="ARBA00022942"/>
    </source>
</evidence>
<dbReference type="Pfam" id="PF21154">
    <property type="entry name" value="RPN7_PSMD6_C"/>
    <property type="match status" value="1"/>
</dbReference>